<gene>
    <name evidence="4" type="ORF">CINCED_3A005991</name>
</gene>
<dbReference type="AlphaFoldDB" id="A0A5E4MWB6"/>
<evidence type="ECO:0000256" key="1">
    <source>
        <dbReference type="ARBA" id="ARBA00004123"/>
    </source>
</evidence>
<organism evidence="4 5">
    <name type="scientific">Cinara cedri</name>
    <dbReference type="NCBI Taxonomy" id="506608"/>
    <lineage>
        <taxon>Eukaryota</taxon>
        <taxon>Metazoa</taxon>
        <taxon>Ecdysozoa</taxon>
        <taxon>Arthropoda</taxon>
        <taxon>Hexapoda</taxon>
        <taxon>Insecta</taxon>
        <taxon>Pterygota</taxon>
        <taxon>Neoptera</taxon>
        <taxon>Paraneoptera</taxon>
        <taxon>Hemiptera</taxon>
        <taxon>Sternorrhyncha</taxon>
        <taxon>Aphidomorpha</taxon>
        <taxon>Aphidoidea</taxon>
        <taxon>Aphididae</taxon>
        <taxon>Lachninae</taxon>
        <taxon>Cinara</taxon>
    </lineage>
</organism>
<keyword evidence="4" id="KW-0371">Homeobox</keyword>
<dbReference type="InterPro" id="IPR009057">
    <property type="entry name" value="Homeodomain-like_sf"/>
</dbReference>
<reference evidence="4 5" key="1">
    <citation type="submission" date="2019-08" db="EMBL/GenBank/DDBJ databases">
        <authorList>
            <person name="Alioto T."/>
            <person name="Alioto T."/>
            <person name="Gomez Garrido J."/>
        </authorList>
    </citation>
    <scope>NUCLEOTIDE SEQUENCE [LARGE SCALE GENOMIC DNA]</scope>
</reference>
<name>A0A5E4MWB6_9HEMI</name>
<keyword evidence="5" id="KW-1185">Reference proteome</keyword>
<dbReference type="Proteomes" id="UP000325440">
    <property type="component" value="Unassembled WGS sequence"/>
</dbReference>
<accession>A0A5E4MWB6</accession>
<evidence type="ECO:0000259" key="3">
    <source>
        <dbReference type="Pfam" id="PF04218"/>
    </source>
</evidence>
<dbReference type="Pfam" id="PF04218">
    <property type="entry name" value="CENP-B_N"/>
    <property type="match status" value="1"/>
</dbReference>
<protein>
    <submittedName>
        <fullName evidence="4">DNA binding HTH domain, Psq-type,Homeobox domain-like,Winged helix-turn-helix DNA-binding domain</fullName>
    </submittedName>
</protein>
<feature type="domain" description="HTH psq-type" evidence="3">
    <location>
        <begin position="5"/>
        <end position="53"/>
    </location>
</feature>
<evidence type="ECO:0000313" key="4">
    <source>
        <dbReference type="EMBL" id="VVC36586.1"/>
    </source>
</evidence>
<dbReference type="GO" id="GO:0005634">
    <property type="term" value="C:nucleus"/>
    <property type="evidence" value="ECO:0007669"/>
    <property type="project" value="UniProtKB-SubCell"/>
</dbReference>
<keyword evidence="4" id="KW-0238">DNA-binding</keyword>
<dbReference type="OrthoDB" id="5919228at2759"/>
<comment type="subcellular location">
    <subcellularLocation>
        <location evidence="1">Nucleus</location>
    </subcellularLocation>
</comment>
<sequence>MSNKGKRHFLTMEQKIEILTTLDKGETSVSLARLYNIGKATVTGIKNDRHAIMDFASKMVMDSGDGIKRRKVMEVAKYQDLNIKDQDKAMEMWFIQKRSLIEPISSLQNEESDDSSSDKSMGTPKGPTSVEAFAAYETGLE</sequence>
<dbReference type="GO" id="GO:0003677">
    <property type="term" value="F:DNA binding"/>
    <property type="evidence" value="ECO:0007669"/>
    <property type="project" value="UniProtKB-KW"/>
</dbReference>
<dbReference type="EMBL" id="CABPRJ010001434">
    <property type="protein sequence ID" value="VVC36586.1"/>
    <property type="molecule type" value="Genomic_DNA"/>
</dbReference>
<evidence type="ECO:0000313" key="5">
    <source>
        <dbReference type="Proteomes" id="UP000325440"/>
    </source>
</evidence>
<dbReference type="Gene3D" id="1.10.10.60">
    <property type="entry name" value="Homeodomain-like"/>
    <property type="match status" value="1"/>
</dbReference>
<dbReference type="InterPro" id="IPR007889">
    <property type="entry name" value="HTH_Psq"/>
</dbReference>
<feature type="region of interest" description="Disordered" evidence="2">
    <location>
        <begin position="105"/>
        <end position="141"/>
    </location>
</feature>
<dbReference type="SUPFAM" id="SSF46689">
    <property type="entry name" value="Homeodomain-like"/>
    <property type="match status" value="1"/>
</dbReference>
<proteinExistence type="predicted"/>
<evidence type="ECO:0000256" key="2">
    <source>
        <dbReference type="SAM" id="MobiDB-lite"/>
    </source>
</evidence>